<feature type="non-terminal residue" evidence="10">
    <location>
        <position position="306"/>
    </location>
</feature>
<dbReference type="Pfam" id="PF10324">
    <property type="entry name" value="7TM_GPCR_Srw"/>
    <property type="match status" value="1"/>
</dbReference>
<feature type="transmembrane region" description="Helical" evidence="8">
    <location>
        <begin position="170"/>
        <end position="197"/>
    </location>
</feature>
<evidence type="ECO:0000256" key="8">
    <source>
        <dbReference type="SAM" id="Phobius"/>
    </source>
</evidence>
<dbReference type="InterPro" id="IPR019427">
    <property type="entry name" value="7TM_GPCR_serpentine_rcpt_Srw"/>
</dbReference>
<evidence type="ECO:0000256" key="3">
    <source>
        <dbReference type="ARBA" id="ARBA00022989"/>
    </source>
</evidence>
<keyword evidence="5 8" id="KW-0472">Membrane</keyword>
<name>A0AAV2IED7_LYMST</name>
<dbReference type="GO" id="GO:0005886">
    <property type="term" value="C:plasma membrane"/>
    <property type="evidence" value="ECO:0007669"/>
    <property type="project" value="TreeGrafter"/>
</dbReference>
<dbReference type="PANTHER" id="PTHR24243:SF233">
    <property type="entry name" value="THYROTROPIN-RELEASING HORMONE RECEPTOR"/>
    <property type="match status" value="1"/>
</dbReference>
<evidence type="ECO:0000256" key="6">
    <source>
        <dbReference type="ARBA" id="ARBA00023170"/>
    </source>
</evidence>
<protein>
    <recommendedName>
        <fullName evidence="9">G-protein coupled receptors family 1 profile domain-containing protein</fullName>
    </recommendedName>
</protein>
<evidence type="ECO:0000259" key="9">
    <source>
        <dbReference type="PROSITE" id="PS50262"/>
    </source>
</evidence>
<dbReference type="SUPFAM" id="SSF81321">
    <property type="entry name" value="Family A G protein-coupled receptor-like"/>
    <property type="match status" value="1"/>
</dbReference>
<proteinExistence type="predicted"/>
<keyword evidence="3 8" id="KW-1133">Transmembrane helix</keyword>
<dbReference type="EMBL" id="CAXITT010000689">
    <property type="protein sequence ID" value="CAL1545235.1"/>
    <property type="molecule type" value="Genomic_DNA"/>
</dbReference>
<evidence type="ECO:0000256" key="1">
    <source>
        <dbReference type="ARBA" id="ARBA00004141"/>
    </source>
</evidence>
<dbReference type="PROSITE" id="PS50262">
    <property type="entry name" value="G_PROTEIN_RECEP_F1_2"/>
    <property type="match status" value="1"/>
</dbReference>
<evidence type="ECO:0000313" key="11">
    <source>
        <dbReference type="Proteomes" id="UP001497497"/>
    </source>
</evidence>
<keyword evidence="6" id="KW-0675">Receptor</keyword>
<dbReference type="InterPro" id="IPR000276">
    <property type="entry name" value="GPCR_Rhodpsn"/>
</dbReference>
<comment type="subcellular location">
    <subcellularLocation>
        <location evidence="1">Membrane</location>
        <topology evidence="1">Multi-pass membrane protein</topology>
    </subcellularLocation>
</comment>
<feature type="transmembrane region" description="Helical" evidence="8">
    <location>
        <begin position="268"/>
        <end position="292"/>
    </location>
</feature>
<feature type="transmembrane region" description="Helical" evidence="8">
    <location>
        <begin position="73"/>
        <end position="94"/>
    </location>
</feature>
<keyword evidence="4" id="KW-0297">G-protein coupled receptor</keyword>
<dbReference type="InterPro" id="IPR017452">
    <property type="entry name" value="GPCR_Rhodpsn_7TM"/>
</dbReference>
<feature type="domain" description="G-protein coupled receptors family 1 profile" evidence="9">
    <location>
        <begin position="11"/>
        <end position="291"/>
    </location>
</feature>
<feature type="transmembrane region" description="Helical" evidence="8">
    <location>
        <begin position="114"/>
        <end position="137"/>
    </location>
</feature>
<keyword evidence="11" id="KW-1185">Reference proteome</keyword>
<comment type="caution">
    <text evidence="10">The sequence shown here is derived from an EMBL/GenBank/DDBJ whole genome shotgun (WGS) entry which is preliminary data.</text>
</comment>
<dbReference type="Gene3D" id="1.20.1070.10">
    <property type="entry name" value="Rhodopsin 7-helix transmembrane proteins"/>
    <property type="match status" value="1"/>
</dbReference>
<reference evidence="10 11" key="1">
    <citation type="submission" date="2024-04" db="EMBL/GenBank/DDBJ databases">
        <authorList>
            <consortium name="Genoscope - CEA"/>
            <person name="William W."/>
        </authorList>
    </citation>
    <scope>NUCLEOTIDE SEQUENCE [LARGE SCALE GENOMIC DNA]</scope>
</reference>
<evidence type="ECO:0000256" key="7">
    <source>
        <dbReference type="ARBA" id="ARBA00023224"/>
    </source>
</evidence>
<evidence type="ECO:0000256" key="5">
    <source>
        <dbReference type="ARBA" id="ARBA00023136"/>
    </source>
</evidence>
<dbReference type="GO" id="GO:0008528">
    <property type="term" value="F:G protein-coupled peptide receptor activity"/>
    <property type="evidence" value="ECO:0007669"/>
    <property type="project" value="InterPro"/>
</dbReference>
<evidence type="ECO:0000313" key="10">
    <source>
        <dbReference type="EMBL" id="CAL1545235.1"/>
    </source>
</evidence>
<evidence type="ECO:0000256" key="2">
    <source>
        <dbReference type="ARBA" id="ARBA00022692"/>
    </source>
</evidence>
<feature type="transmembrane region" description="Helical" evidence="8">
    <location>
        <begin position="228"/>
        <end position="248"/>
    </location>
</feature>
<gene>
    <name evidence="10" type="ORF">GSLYS_00018718001</name>
</gene>
<dbReference type="PANTHER" id="PTHR24243">
    <property type="entry name" value="G-PROTEIN COUPLED RECEPTOR"/>
    <property type="match status" value="1"/>
</dbReference>
<evidence type="ECO:0000256" key="4">
    <source>
        <dbReference type="ARBA" id="ARBA00023040"/>
    </source>
</evidence>
<dbReference type="PROSITE" id="PS00237">
    <property type="entry name" value="G_PROTEIN_RECEP_F1_1"/>
    <property type="match status" value="1"/>
</dbReference>
<accession>A0AAV2IED7</accession>
<dbReference type="AlphaFoldDB" id="A0AAV2IED7"/>
<sequence length="306" mass="35098">MSALAILGIVTNVIDITVFTRQGFQDSVNISLTAMAVWDLLKCVIGLAMRVYGPLGWYSPVYRKIWKNITSPTLLYLQVFANYVSYILASYVAFERCLCVCIPFKVKLVVTPRLTFIMMIVISALVMVSFGIIFFVYDIYWVFDPAYNQSVVVYSYNAFYNKCGTSVLEYFTFIGMLNPIFAFVVIAICTIIIVYQLRKMSKFRIRSVHKVSTGDKNAKDMSSRDKQVVKMLLVVIIAYILALIPRLALHVGKLINVEFYYLKTYHNLFTVCAYGVMTVDFLNASVHLFIYLTMSSNFRHTFLQLF</sequence>
<feature type="transmembrane region" description="Helical" evidence="8">
    <location>
        <begin position="30"/>
        <end position="53"/>
    </location>
</feature>
<keyword evidence="2 8" id="KW-0812">Transmembrane</keyword>
<dbReference type="Proteomes" id="UP001497497">
    <property type="component" value="Unassembled WGS sequence"/>
</dbReference>
<organism evidence="10 11">
    <name type="scientific">Lymnaea stagnalis</name>
    <name type="common">Great pond snail</name>
    <name type="synonym">Helix stagnalis</name>
    <dbReference type="NCBI Taxonomy" id="6523"/>
    <lineage>
        <taxon>Eukaryota</taxon>
        <taxon>Metazoa</taxon>
        <taxon>Spiralia</taxon>
        <taxon>Lophotrochozoa</taxon>
        <taxon>Mollusca</taxon>
        <taxon>Gastropoda</taxon>
        <taxon>Heterobranchia</taxon>
        <taxon>Euthyneura</taxon>
        <taxon>Panpulmonata</taxon>
        <taxon>Hygrophila</taxon>
        <taxon>Lymnaeoidea</taxon>
        <taxon>Lymnaeidae</taxon>
        <taxon>Lymnaea</taxon>
    </lineage>
</organism>
<keyword evidence="7" id="KW-0807">Transducer</keyword>